<reference evidence="2 3" key="1">
    <citation type="submission" date="2017-09" db="EMBL/GenBank/DDBJ databases">
        <title>WGS assembly of Aquilegia coerulea Goldsmith.</title>
        <authorList>
            <person name="Hodges S."/>
            <person name="Kramer E."/>
            <person name="Nordborg M."/>
            <person name="Tomkins J."/>
            <person name="Borevitz J."/>
            <person name="Derieg N."/>
            <person name="Yan J."/>
            <person name="Mihaltcheva S."/>
            <person name="Hayes R.D."/>
            <person name="Rokhsar D."/>
        </authorList>
    </citation>
    <scope>NUCLEOTIDE SEQUENCE [LARGE SCALE GENOMIC DNA]</scope>
    <source>
        <strain evidence="3">cv. Goldsmith</strain>
    </source>
</reference>
<name>A0A2G5C0B1_AQUCA</name>
<keyword evidence="3" id="KW-1185">Reference proteome</keyword>
<feature type="region of interest" description="Disordered" evidence="1">
    <location>
        <begin position="68"/>
        <end position="92"/>
    </location>
</feature>
<dbReference type="EMBL" id="KZ305443">
    <property type="protein sequence ID" value="PIA24708.1"/>
    <property type="molecule type" value="Genomic_DNA"/>
</dbReference>
<dbReference type="InParanoid" id="A0A2G5C0B1"/>
<dbReference type="PANTHER" id="PTHR34996:SF3">
    <property type="entry name" value="OS06G0327400 PROTEIN"/>
    <property type="match status" value="1"/>
</dbReference>
<gene>
    <name evidence="2" type="ORF">AQUCO_80300001v1</name>
</gene>
<dbReference type="AlphaFoldDB" id="A0A2G5C0B1"/>
<protein>
    <submittedName>
        <fullName evidence="2">Uncharacterized protein</fullName>
    </submittedName>
</protein>
<evidence type="ECO:0000256" key="1">
    <source>
        <dbReference type="SAM" id="MobiDB-lite"/>
    </source>
</evidence>
<proteinExistence type="predicted"/>
<dbReference type="Proteomes" id="UP000230069">
    <property type="component" value="Unassembled WGS sequence"/>
</dbReference>
<sequence>MDSHLSYKRVLKGRTQQRQKGKGFRLNQHKRFSVFRLKRRFIYLITILCRWNWKSSCGQAVGSIKNSIISRSRSRKETPTTDHQTSNYGGRTEYRLRSYGRSNSFYSEAIADCLEFIKRTSVSSDDHDSVVLRYDETRED</sequence>
<dbReference type="OrthoDB" id="1716893at2759"/>
<evidence type="ECO:0000313" key="2">
    <source>
        <dbReference type="EMBL" id="PIA24708.1"/>
    </source>
</evidence>
<organism evidence="2 3">
    <name type="scientific">Aquilegia coerulea</name>
    <name type="common">Rocky mountain columbine</name>
    <dbReference type="NCBI Taxonomy" id="218851"/>
    <lineage>
        <taxon>Eukaryota</taxon>
        <taxon>Viridiplantae</taxon>
        <taxon>Streptophyta</taxon>
        <taxon>Embryophyta</taxon>
        <taxon>Tracheophyta</taxon>
        <taxon>Spermatophyta</taxon>
        <taxon>Magnoliopsida</taxon>
        <taxon>Ranunculales</taxon>
        <taxon>Ranunculaceae</taxon>
        <taxon>Thalictroideae</taxon>
        <taxon>Aquilegia</taxon>
    </lineage>
</organism>
<accession>A0A2G5C0B1</accession>
<dbReference type="PANTHER" id="PTHR34996">
    <property type="entry name" value="OS06G0327400 PROTEIN"/>
    <property type="match status" value="1"/>
</dbReference>
<evidence type="ECO:0000313" key="3">
    <source>
        <dbReference type="Proteomes" id="UP000230069"/>
    </source>
</evidence>